<gene>
    <name evidence="3" type="ORF">NCTC10951_01169</name>
</gene>
<accession>A0A448PK59</accession>
<evidence type="ECO:0000256" key="1">
    <source>
        <dbReference type="SAM" id="MobiDB-lite"/>
    </source>
</evidence>
<organism evidence="3 4">
    <name type="scientific">Actinomyces viscosus</name>
    <dbReference type="NCBI Taxonomy" id="1656"/>
    <lineage>
        <taxon>Bacteria</taxon>
        <taxon>Bacillati</taxon>
        <taxon>Actinomycetota</taxon>
        <taxon>Actinomycetes</taxon>
        <taxon>Actinomycetales</taxon>
        <taxon>Actinomycetaceae</taxon>
        <taxon>Actinomyces</taxon>
    </lineage>
</organism>
<dbReference type="KEGG" id="avc:NCTC10951_01169"/>
<evidence type="ECO:0000313" key="3">
    <source>
        <dbReference type="EMBL" id="VEI15472.1"/>
    </source>
</evidence>
<evidence type="ECO:0000256" key="2">
    <source>
        <dbReference type="SAM" id="Phobius"/>
    </source>
</evidence>
<keyword evidence="2" id="KW-0472">Membrane</keyword>
<protein>
    <submittedName>
        <fullName evidence="3">Uncharacterized protein</fullName>
    </submittedName>
</protein>
<feature type="compositionally biased region" description="Polar residues" evidence="1">
    <location>
        <begin position="22"/>
        <end position="34"/>
    </location>
</feature>
<feature type="transmembrane region" description="Helical" evidence="2">
    <location>
        <begin position="44"/>
        <end position="66"/>
    </location>
</feature>
<reference evidence="3 4" key="1">
    <citation type="submission" date="2018-12" db="EMBL/GenBank/DDBJ databases">
        <authorList>
            <consortium name="Pathogen Informatics"/>
        </authorList>
    </citation>
    <scope>NUCLEOTIDE SEQUENCE [LARGE SCALE GENOMIC DNA]</scope>
    <source>
        <strain evidence="3 4">NCTC10951</strain>
    </source>
</reference>
<feature type="region of interest" description="Disordered" evidence="1">
    <location>
        <begin position="1"/>
        <end position="35"/>
    </location>
</feature>
<keyword evidence="2" id="KW-0812">Transmembrane</keyword>
<name>A0A448PK59_ACTVI</name>
<proteinExistence type="predicted"/>
<sequence length="465" mass="50564">MKLPSRGIRPPGAPTSIRPPRSGQSVPTSHSFQPLRQPAPPSPWIFILVVALVIGIGTVAHLQYLAEPGTTLNDHPSENAAAPPSPIDSSQANSTPSVATTAPQVTNDSWPEQWRLETGMATPWDLNERWSFISNGSYIVIYENDISRPTSTRIYKLIDGQPTLTIELPPSTRTPAGINNTSLIYSHQFIDLETGAATDTGWDKTATPVHITDELVVACSPEPITCSAWDMNDGTPTQRWPQTYAGRLVHSWEIQHVGNTSSGYIKMPIDNTIHFVSLTDGTPHNSQSSQDHPKYIAAADGWIRITSWKDNATLTPDGTPTGSFSTPIARSSTKVALLEGDSGTPKISELRRAYESEDMSWANISLVCTQDGGCQFNGNPISLPRDSHCNFSSLTDGYVQNNWTVSPDGRFVIMKTRSHAKQSTACIVDIAQGRVTERRIAIAPRGDLIIAAEGTTLVGYSPEQQ</sequence>
<feature type="compositionally biased region" description="Polar residues" evidence="1">
    <location>
        <begin position="87"/>
        <end position="110"/>
    </location>
</feature>
<keyword evidence="2" id="KW-1133">Transmembrane helix</keyword>
<feature type="region of interest" description="Disordered" evidence="1">
    <location>
        <begin position="73"/>
        <end position="110"/>
    </location>
</feature>
<evidence type="ECO:0000313" key="4">
    <source>
        <dbReference type="Proteomes" id="UP000268658"/>
    </source>
</evidence>
<dbReference type="Proteomes" id="UP000268658">
    <property type="component" value="Chromosome"/>
</dbReference>
<dbReference type="EMBL" id="LR134477">
    <property type="protein sequence ID" value="VEI15472.1"/>
    <property type="molecule type" value="Genomic_DNA"/>
</dbReference>
<dbReference type="AlphaFoldDB" id="A0A448PK59"/>